<evidence type="ECO:0000256" key="4">
    <source>
        <dbReference type="SAM" id="SignalP"/>
    </source>
</evidence>
<dbReference type="GO" id="GO:0043190">
    <property type="term" value="C:ATP-binding cassette (ABC) transporter complex"/>
    <property type="evidence" value="ECO:0007669"/>
    <property type="project" value="InterPro"/>
</dbReference>
<dbReference type="InterPro" id="IPR030678">
    <property type="entry name" value="Peptide/Ni-bd"/>
</dbReference>
<name>A0A1G8MMF8_9RHOB</name>
<sequence>MNRTPRAAARATSLPSFRPLICALTALGLALAATSLRAQDTAAPATQEAEAQQVITSHGYSYFGNLDYPADFDHFPFANPDAPKGGELVLGASGTFDSMNPYSRKGRSGALTTIQYDQLIQDTEDTVGQYYGVLAERLEYPEDRSWVIFHLRPEATFWDGTPVTAEDVVYSHKLFITQGLPSYAAAVSEMVTGAEALDEHTVKFTFNTELTKRSRIETVGATPVFKKAWFEEDPENRRLDEPRLEVAVGSGPYMLDSYDVNRRIVYKRSDDYWGKDLPFNKGRYNYDRIRVEYFADQTASFEAFKAGEYTFRVESDPRLWATSYDFPRIQEGTVKKEEILDGSPPNPTGFIFNLARPQLQDKRVREAIAMAFNFEWTNESLRYGLYAPRSSFVEGTHVEAEALPEGAELEFLQSLGDVVPEEMLTEEVWTMHESDPSDLLGRRTLRQAMGLLNEAGWDVGQDGLARNAEGQTLRLRMIIPSNIDSTVEAMHETYVQNLRGIGVDASYTKIDPAQFTLRERDRDYDMIYSTRYGAFLSTGGGLSQMYGSREAEFSLFNPAGLASPLVDAIIRASFEATTQEETDVALKALDRALRYEFFIVPDGYIADHWVAYYDMYEHADIPPYDLGYLSLWWVNPDKAQALKDAGVLN</sequence>
<dbReference type="PANTHER" id="PTHR30290">
    <property type="entry name" value="PERIPLASMIC BINDING COMPONENT OF ABC TRANSPORTER"/>
    <property type="match status" value="1"/>
</dbReference>
<comment type="subcellular location">
    <subcellularLocation>
        <location evidence="1">Periplasm</location>
    </subcellularLocation>
</comment>
<dbReference type="PIRSF" id="PIRSF002741">
    <property type="entry name" value="MppA"/>
    <property type="match status" value="1"/>
</dbReference>
<proteinExistence type="inferred from homology"/>
<evidence type="ECO:0000313" key="6">
    <source>
        <dbReference type="EMBL" id="SDI69067.1"/>
    </source>
</evidence>
<dbReference type="Proteomes" id="UP000199093">
    <property type="component" value="Unassembled WGS sequence"/>
</dbReference>
<dbReference type="GO" id="GO:0030288">
    <property type="term" value="C:outer membrane-bounded periplasmic space"/>
    <property type="evidence" value="ECO:0007669"/>
    <property type="project" value="TreeGrafter"/>
</dbReference>
<dbReference type="OrthoDB" id="9803988at2"/>
<dbReference type="Gene3D" id="3.40.190.10">
    <property type="entry name" value="Periplasmic binding protein-like II"/>
    <property type="match status" value="1"/>
</dbReference>
<protein>
    <submittedName>
        <fullName evidence="6">Microcin C transport system substrate-binding protein</fullName>
    </submittedName>
</protein>
<dbReference type="CDD" id="cd08497">
    <property type="entry name" value="MbnE-like"/>
    <property type="match status" value="1"/>
</dbReference>
<dbReference type="Pfam" id="PF00496">
    <property type="entry name" value="SBP_bac_5"/>
    <property type="match status" value="1"/>
</dbReference>
<reference evidence="6 7" key="1">
    <citation type="submission" date="2016-10" db="EMBL/GenBank/DDBJ databases">
        <authorList>
            <person name="de Groot N.N."/>
        </authorList>
    </citation>
    <scope>NUCLEOTIDE SEQUENCE [LARGE SCALE GENOMIC DNA]</scope>
    <source>
        <strain evidence="6 7">DSM 26424</strain>
    </source>
</reference>
<evidence type="ECO:0000313" key="7">
    <source>
        <dbReference type="Proteomes" id="UP000199093"/>
    </source>
</evidence>
<dbReference type="RefSeq" id="WP_089846874.1">
    <property type="nucleotide sequence ID" value="NZ_FNEJ01000008.1"/>
</dbReference>
<accession>A0A1G8MMF8</accession>
<feature type="domain" description="Solute-binding protein family 5" evidence="5">
    <location>
        <begin position="130"/>
        <end position="550"/>
    </location>
</feature>
<feature type="chain" id="PRO_5011661083" evidence="4">
    <location>
        <begin position="39"/>
        <end position="649"/>
    </location>
</feature>
<evidence type="ECO:0000256" key="3">
    <source>
        <dbReference type="ARBA" id="ARBA00022729"/>
    </source>
</evidence>
<keyword evidence="7" id="KW-1185">Reference proteome</keyword>
<organism evidence="6 7">
    <name type="scientific">Salipiger marinus</name>
    <dbReference type="NCBI Taxonomy" id="555512"/>
    <lineage>
        <taxon>Bacteria</taxon>
        <taxon>Pseudomonadati</taxon>
        <taxon>Pseudomonadota</taxon>
        <taxon>Alphaproteobacteria</taxon>
        <taxon>Rhodobacterales</taxon>
        <taxon>Roseobacteraceae</taxon>
        <taxon>Salipiger</taxon>
    </lineage>
</organism>
<evidence type="ECO:0000256" key="2">
    <source>
        <dbReference type="ARBA" id="ARBA00005695"/>
    </source>
</evidence>
<dbReference type="SUPFAM" id="SSF53850">
    <property type="entry name" value="Periplasmic binding protein-like II"/>
    <property type="match status" value="1"/>
</dbReference>
<dbReference type="PANTHER" id="PTHR30290:SF64">
    <property type="entry name" value="ABC TRANSPORTER PERIPLASMIC BINDING PROTEIN"/>
    <property type="match status" value="1"/>
</dbReference>
<dbReference type="GO" id="GO:1904680">
    <property type="term" value="F:peptide transmembrane transporter activity"/>
    <property type="evidence" value="ECO:0007669"/>
    <property type="project" value="TreeGrafter"/>
</dbReference>
<evidence type="ECO:0000259" key="5">
    <source>
        <dbReference type="Pfam" id="PF00496"/>
    </source>
</evidence>
<dbReference type="GO" id="GO:0042884">
    <property type="term" value="P:microcin transport"/>
    <property type="evidence" value="ECO:0007669"/>
    <property type="project" value="TreeGrafter"/>
</dbReference>
<comment type="similarity">
    <text evidence="2">Belongs to the bacterial solute-binding protein 5 family.</text>
</comment>
<dbReference type="InterPro" id="IPR000914">
    <property type="entry name" value="SBP_5_dom"/>
</dbReference>
<dbReference type="GO" id="GO:0015833">
    <property type="term" value="P:peptide transport"/>
    <property type="evidence" value="ECO:0007669"/>
    <property type="project" value="TreeGrafter"/>
</dbReference>
<dbReference type="Gene3D" id="3.10.105.10">
    <property type="entry name" value="Dipeptide-binding Protein, Domain 3"/>
    <property type="match status" value="1"/>
</dbReference>
<evidence type="ECO:0000256" key="1">
    <source>
        <dbReference type="ARBA" id="ARBA00004418"/>
    </source>
</evidence>
<dbReference type="InterPro" id="IPR039424">
    <property type="entry name" value="SBP_5"/>
</dbReference>
<keyword evidence="3 4" id="KW-0732">Signal</keyword>
<feature type="signal peptide" evidence="4">
    <location>
        <begin position="1"/>
        <end position="38"/>
    </location>
</feature>
<dbReference type="AlphaFoldDB" id="A0A1G8MMF8"/>
<dbReference type="EMBL" id="FNEJ01000008">
    <property type="protein sequence ID" value="SDI69067.1"/>
    <property type="molecule type" value="Genomic_DNA"/>
</dbReference>
<dbReference type="STRING" id="555512.SAMN04487993_1008147"/>
<gene>
    <name evidence="6" type="ORF">SAMN04487993_1008147</name>
</gene>